<dbReference type="EC" id="5.4.99.12" evidence="4"/>
<dbReference type="Proteomes" id="UP001597100">
    <property type="component" value="Unassembled WGS sequence"/>
</dbReference>
<evidence type="ECO:0000256" key="4">
    <source>
        <dbReference type="HAMAP-Rule" id="MF_00171"/>
    </source>
</evidence>
<dbReference type="Gene3D" id="3.30.70.660">
    <property type="entry name" value="Pseudouridine synthase I, catalytic domain, C-terminal subdomain"/>
    <property type="match status" value="1"/>
</dbReference>
<evidence type="ECO:0000313" key="7">
    <source>
        <dbReference type="EMBL" id="MFD0975611.1"/>
    </source>
</evidence>
<dbReference type="PANTHER" id="PTHR11142:SF0">
    <property type="entry name" value="TRNA PSEUDOURIDINE SYNTHASE-LIKE 1"/>
    <property type="match status" value="1"/>
</dbReference>
<comment type="function">
    <text evidence="4">Formation of pseudouridine at positions 38, 39 and 40 in the anticodon stem and loop of transfer RNAs.</text>
</comment>
<dbReference type="RefSeq" id="WP_380736650.1">
    <property type="nucleotide sequence ID" value="NZ_JBHTJP010000032.1"/>
</dbReference>
<comment type="caution">
    <text evidence="7">The sequence shown here is derived from an EMBL/GenBank/DDBJ whole genome shotgun (WGS) entry which is preliminary data.</text>
</comment>
<evidence type="ECO:0000256" key="5">
    <source>
        <dbReference type="RuleBase" id="RU003792"/>
    </source>
</evidence>
<dbReference type="Pfam" id="PF01416">
    <property type="entry name" value="PseudoU_synth_1"/>
    <property type="match status" value="1"/>
</dbReference>
<dbReference type="SUPFAM" id="SSF55120">
    <property type="entry name" value="Pseudouridine synthase"/>
    <property type="match status" value="1"/>
</dbReference>
<dbReference type="InterPro" id="IPR020097">
    <property type="entry name" value="PsdUridine_synth_TruA_a/b_dom"/>
</dbReference>
<dbReference type="InterPro" id="IPR020095">
    <property type="entry name" value="PsdUridine_synth_TruA_C"/>
</dbReference>
<comment type="subunit">
    <text evidence="4">Homodimer.</text>
</comment>
<feature type="active site" description="Nucleophile" evidence="4">
    <location>
        <position position="57"/>
    </location>
</feature>
<keyword evidence="8" id="KW-1185">Reference proteome</keyword>
<dbReference type="InterPro" id="IPR020103">
    <property type="entry name" value="PsdUridine_synth_cat_dom_sf"/>
</dbReference>
<protein>
    <recommendedName>
        <fullName evidence="4">tRNA pseudouridine synthase A</fullName>
        <ecNumber evidence="4">5.4.99.12</ecNumber>
    </recommendedName>
    <alternativeName>
        <fullName evidence="4">tRNA pseudouridine(38-40) synthase</fullName>
    </alternativeName>
    <alternativeName>
        <fullName evidence="4">tRNA pseudouridylate synthase I</fullName>
    </alternativeName>
    <alternativeName>
        <fullName evidence="4">tRNA-uridine isomerase I</fullName>
    </alternativeName>
</protein>
<dbReference type="EMBL" id="JBHTJP010000032">
    <property type="protein sequence ID" value="MFD0975611.1"/>
    <property type="molecule type" value="Genomic_DNA"/>
</dbReference>
<evidence type="ECO:0000256" key="3">
    <source>
        <dbReference type="ARBA" id="ARBA00023235"/>
    </source>
</evidence>
<dbReference type="GO" id="GO:0160147">
    <property type="term" value="F:tRNA pseudouridine(38-40) synthase activity"/>
    <property type="evidence" value="ECO:0007669"/>
    <property type="project" value="UniProtKB-EC"/>
</dbReference>
<comment type="similarity">
    <text evidence="1 4 5">Belongs to the tRNA pseudouridine synthase TruA family.</text>
</comment>
<evidence type="ECO:0000313" key="8">
    <source>
        <dbReference type="Proteomes" id="UP001597100"/>
    </source>
</evidence>
<sequence length="261" mass="29890">MKSQRYYYLLEIQYLGYRLHGWQIQPGLKTVEGLVKKTLKFVLKETKFKILGASRTDAMVSAHQAAFELFIDHDPLENMADFLVLFNANLPQDIRALSIKEVDAKFNIIQNPKQKEYLYLFAFGRKSHPFAAPLLATFLDHLDIDLMMEGAKLFDGTHNFRNYCTRPTEHTILEREVSFCRIEPNSEITASFFPEKTFLLRIQGPGFLRNQIRLIMGTLVMLGRGDLSLEDIQKSLQADVDMPMSYIAPGSGLILNSVDFS</sequence>
<evidence type="ECO:0000256" key="2">
    <source>
        <dbReference type="ARBA" id="ARBA00022694"/>
    </source>
</evidence>
<dbReference type="PANTHER" id="PTHR11142">
    <property type="entry name" value="PSEUDOURIDYLATE SYNTHASE"/>
    <property type="match status" value="1"/>
</dbReference>
<name>A0ABW3IBX5_9FLAO</name>
<comment type="caution">
    <text evidence="4">Lacks conserved residue(s) required for the propagation of feature annotation.</text>
</comment>
<reference evidence="8" key="1">
    <citation type="journal article" date="2019" name="Int. J. Syst. Evol. Microbiol.">
        <title>The Global Catalogue of Microorganisms (GCM) 10K type strain sequencing project: providing services to taxonomists for standard genome sequencing and annotation.</title>
        <authorList>
            <consortium name="The Broad Institute Genomics Platform"/>
            <consortium name="The Broad Institute Genome Sequencing Center for Infectious Disease"/>
            <person name="Wu L."/>
            <person name="Ma J."/>
        </authorList>
    </citation>
    <scope>NUCLEOTIDE SEQUENCE [LARGE SCALE GENOMIC DNA]</scope>
    <source>
        <strain evidence="8">CCUG 60898</strain>
    </source>
</reference>
<dbReference type="PIRSF" id="PIRSF001430">
    <property type="entry name" value="tRNA_psdUrid_synth"/>
    <property type="match status" value="1"/>
</dbReference>
<gene>
    <name evidence="4" type="primary">truA</name>
    <name evidence="7" type="ORF">ACFQ1G_02295</name>
</gene>
<evidence type="ECO:0000259" key="6">
    <source>
        <dbReference type="Pfam" id="PF01416"/>
    </source>
</evidence>
<comment type="catalytic activity">
    <reaction evidence="4 5">
        <text>uridine(38/39/40) in tRNA = pseudouridine(38/39/40) in tRNA</text>
        <dbReference type="Rhea" id="RHEA:22376"/>
        <dbReference type="Rhea" id="RHEA-COMP:10085"/>
        <dbReference type="Rhea" id="RHEA-COMP:10087"/>
        <dbReference type="ChEBI" id="CHEBI:65314"/>
        <dbReference type="ChEBI" id="CHEBI:65315"/>
        <dbReference type="EC" id="5.4.99.12"/>
    </reaction>
</comment>
<proteinExistence type="inferred from homology"/>
<dbReference type="InterPro" id="IPR020094">
    <property type="entry name" value="TruA/RsuA/RluB/E/F_N"/>
</dbReference>
<keyword evidence="3 4" id="KW-0413">Isomerase</keyword>
<feature type="domain" description="Pseudouridine synthase I TruA alpha/beta" evidence="6">
    <location>
        <begin position="151"/>
        <end position="260"/>
    </location>
</feature>
<evidence type="ECO:0000256" key="1">
    <source>
        <dbReference type="ARBA" id="ARBA00009375"/>
    </source>
</evidence>
<dbReference type="InterPro" id="IPR001406">
    <property type="entry name" value="PsdUridine_synth_TruA"/>
</dbReference>
<keyword evidence="2 4" id="KW-0819">tRNA processing</keyword>
<accession>A0ABW3IBX5</accession>
<feature type="binding site" evidence="4">
    <location>
        <position position="117"/>
    </location>
    <ligand>
        <name>substrate</name>
    </ligand>
</feature>
<dbReference type="HAMAP" id="MF_00171">
    <property type="entry name" value="TruA"/>
    <property type="match status" value="1"/>
</dbReference>
<organism evidence="7 8">
    <name type="scientific">Salinimicrobium gaetbulicola</name>
    <dbReference type="NCBI Taxonomy" id="999702"/>
    <lineage>
        <taxon>Bacteria</taxon>
        <taxon>Pseudomonadati</taxon>
        <taxon>Bacteroidota</taxon>
        <taxon>Flavobacteriia</taxon>
        <taxon>Flavobacteriales</taxon>
        <taxon>Flavobacteriaceae</taxon>
        <taxon>Salinimicrobium</taxon>
    </lineage>
</organism>
<dbReference type="Gene3D" id="3.30.70.580">
    <property type="entry name" value="Pseudouridine synthase I, catalytic domain, N-terminal subdomain"/>
    <property type="match status" value="1"/>
</dbReference>